<dbReference type="STRING" id="215200.SAMN05216454_101244"/>
<dbReference type="InterPro" id="IPR003731">
    <property type="entry name" value="Di-Nase_FeMo-co_biosynth"/>
</dbReference>
<dbReference type="Gene3D" id="3.30.420.130">
    <property type="entry name" value="Dinitrogenase iron-molybdenum cofactor biosynthesis domain"/>
    <property type="match status" value="1"/>
</dbReference>
<organism evidence="2 3">
    <name type="scientific">Peptostreptococcus russellii</name>
    <dbReference type="NCBI Taxonomy" id="215200"/>
    <lineage>
        <taxon>Bacteria</taxon>
        <taxon>Bacillati</taxon>
        <taxon>Bacillota</taxon>
        <taxon>Clostridia</taxon>
        <taxon>Peptostreptococcales</taxon>
        <taxon>Peptostreptococcaceae</taxon>
        <taxon>Peptostreptococcus</taxon>
    </lineage>
</organism>
<dbReference type="InterPro" id="IPR036105">
    <property type="entry name" value="DiNase_FeMo-co_biosyn_sf"/>
</dbReference>
<protein>
    <submittedName>
        <fullName evidence="2">Predicted Fe-Mo cluster-binding protein, NifX family</fullName>
    </submittedName>
</protein>
<dbReference type="PANTHER" id="PTHR42983">
    <property type="entry name" value="DINITROGENASE IRON-MOLYBDENUM COFACTOR PROTEIN-RELATED"/>
    <property type="match status" value="1"/>
</dbReference>
<dbReference type="InterPro" id="IPR033913">
    <property type="entry name" value="MTH1175_dom"/>
</dbReference>
<dbReference type="Pfam" id="PF02579">
    <property type="entry name" value="Nitro_FeMo-Co"/>
    <property type="match status" value="1"/>
</dbReference>
<dbReference type="EMBL" id="FODF01000001">
    <property type="protein sequence ID" value="SEN22872.1"/>
    <property type="molecule type" value="Genomic_DNA"/>
</dbReference>
<dbReference type="AlphaFoldDB" id="A0A1H8ETS9"/>
<evidence type="ECO:0000313" key="2">
    <source>
        <dbReference type="EMBL" id="SEN22872.1"/>
    </source>
</evidence>
<dbReference type="RefSeq" id="WP_091973581.1">
    <property type="nucleotide sequence ID" value="NZ_FODF01000001.1"/>
</dbReference>
<dbReference type="CDD" id="cd00851">
    <property type="entry name" value="MTH1175"/>
    <property type="match status" value="1"/>
</dbReference>
<evidence type="ECO:0000313" key="3">
    <source>
        <dbReference type="Proteomes" id="UP000199512"/>
    </source>
</evidence>
<name>A0A1H8ETS9_9FIRM</name>
<evidence type="ECO:0000259" key="1">
    <source>
        <dbReference type="Pfam" id="PF02579"/>
    </source>
</evidence>
<proteinExistence type="predicted"/>
<feature type="domain" description="Dinitrogenase iron-molybdenum cofactor biosynthesis" evidence="1">
    <location>
        <begin position="13"/>
        <end position="102"/>
    </location>
</feature>
<sequence>MKICISAKGKEKESLLDRRFGRCDYFQIYDTETGDFKVLENESKLSNGGAGIAASNQLIDEDIEVVITGNLGPNAFGIIEEEGIKAYACESIAIGSVLEKYENGELKEIKSSGPANHRANR</sequence>
<dbReference type="Proteomes" id="UP000199512">
    <property type="component" value="Unassembled WGS sequence"/>
</dbReference>
<dbReference type="SUPFAM" id="SSF53146">
    <property type="entry name" value="Nitrogenase accessory factor-like"/>
    <property type="match status" value="1"/>
</dbReference>
<accession>A0A1H8ETS9</accession>
<reference evidence="2 3" key="1">
    <citation type="submission" date="2016-10" db="EMBL/GenBank/DDBJ databases">
        <authorList>
            <person name="de Groot N.N."/>
        </authorList>
    </citation>
    <scope>NUCLEOTIDE SEQUENCE [LARGE SCALE GENOMIC DNA]</scope>
    <source>
        <strain evidence="2 3">Calf135</strain>
    </source>
</reference>
<gene>
    <name evidence="2" type="ORF">SAMN05216454_101244</name>
</gene>
<dbReference type="PANTHER" id="PTHR42983:SF1">
    <property type="entry name" value="IRON-MOLYBDENUM PROTEIN"/>
    <property type="match status" value="1"/>
</dbReference>
<dbReference type="OrthoDB" id="9807451at2"/>
<keyword evidence="3" id="KW-1185">Reference proteome</keyword>